<keyword evidence="5 12" id="KW-0732">Signal</keyword>
<keyword evidence="16" id="KW-1185">Reference proteome</keyword>
<feature type="signal peptide" evidence="12">
    <location>
        <begin position="1"/>
        <end position="25"/>
    </location>
</feature>
<dbReference type="NCBIfam" id="TIGR04057">
    <property type="entry name" value="SusC_RagA_signa"/>
    <property type="match status" value="1"/>
</dbReference>
<evidence type="ECO:0000256" key="7">
    <source>
        <dbReference type="ARBA" id="ARBA00023136"/>
    </source>
</evidence>
<dbReference type="Gene3D" id="2.40.170.20">
    <property type="entry name" value="TonB-dependent receptor, beta-barrel domain"/>
    <property type="match status" value="1"/>
</dbReference>
<keyword evidence="4 10" id="KW-0812">Transmembrane</keyword>
<keyword evidence="2 10" id="KW-0813">Transport</keyword>
<dbReference type="Gene3D" id="2.60.40.1120">
    <property type="entry name" value="Carboxypeptidase-like, regulatory domain"/>
    <property type="match status" value="1"/>
</dbReference>
<feature type="domain" description="TonB-dependent receptor-like beta-barrel" evidence="13">
    <location>
        <begin position="394"/>
        <end position="958"/>
    </location>
</feature>
<dbReference type="InterPro" id="IPR012910">
    <property type="entry name" value="Plug_dom"/>
</dbReference>
<dbReference type="EMBL" id="AP025292">
    <property type="protein sequence ID" value="BDC98703.1"/>
    <property type="molecule type" value="Genomic_DNA"/>
</dbReference>
<organism evidence="15 16">
    <name type="scientific">Persicobacter psychrovividus</name>
    <dbReference type="NCBI Taxonomy" id="387638"/>
    <lineage>
        <taxon>Bacteria</taxon>
        <taxon>Pseudomonadati</taxon>
        <taxon>Bacteroidota</taxon>
        <taxon>Cytophagia</taxon>
        <taxon>Cytophagales</taxon>
        <taxon>Persicobacteraceae</taxon>
        <taxon>Persicobacter</taxon>
    </lineage>
</organism>
<evidence type="ECO:0000259" key="14">
    <source>
        <dbReference type="Pfam" id="PF07715"/>
    </source>
</evidence>
<dbReference type="Pfam" id="PF13715">
    <property type="entry name" value="CarbopepD_reg_2"/>
    <property type="match status" value="1"/>
</dbReference>
<evidence type="ECO:0000256" key="1">
    <source>
        <dbReference type="ARBA" id="ARBA00004571"/>
    </source>
</evidence>
<evidence type="ECO:0000256" key="2">
    <source>
        <dbReference type="ARBA" id="ARBA00022448"/>
    </source>
</evidence>
<feature type="chain" id="PRO_5046804150" evidence="12">
    <location>
        <begin position="26"/>
        <end position="994"/>
    </location>
</feature>
<dbReference type="InterPro" id="IPR000531">
    <property type="entry name" value="Beta-barrel_TonB"/>
</dbReference>
<evidence type="ECO:0000256" key="4">
    <source>
        <dbReference type="ARBA" id="ARBA00022692"/>
    </source>
</evidence>
<comment type="subcellular location">
    <subcellularLocation>
        <location evidence="1 10">Cell outer membrane</location>
        <topology evidence="1 10">Multi-pass membrane protein</topology>
    </subcellularLocation>
</comment>
<evidence type="ECO:0000256" key="3">
    <source>
        <dbReference type="ARBA" id="ARBA00022452"/>
    </source>
</evidence>
<evidence type="ECO:0000256" key="6">
    <source>
        <dbReference type="ARBA" id="ARBA00023077"/>
    </source>
</evidence>
<dbReference type="PANTHER" id="PTHR30069:SF29">
    <property type="entry name" value="HEMOGLOBIN AND HEMOGLOBIN-HAPTOGLOBIN-BINDING PROTEIN 1-RELATED"/>
    <property type="match status" value="1"/>
</dbReference>
<feature type="domain" description="TonB-dependent receptor plug" evidence="14">
    <location>
        <begin position="119"/>
        <end position="234"/>
    </location>
</feature>
<protein>
    <submittedName>
        <fullName evidence="15">SusC/RagA family TonB-linked outer membrane protein</fullName>
    </submittedName>
</protein>
<name>A0ABM7VCQ3_9BACT</name>
<dbReference type="Pfam" id="PF07715">
    <property type="entry name" value="Plug"/>
    <property type="match status" value="1"/>
</dbReference>
<sequence>MKHSYLLKGGLLSLVLLIFATLSFAQTKVSGRVVSGDDDEPIPGVNIIEKGTANGTITDGNGNYSIQVEGPTSVLQFSFVGYQATEQPVGNQSTIDISMAASVSELSEVVVIGYGAAKKEDLTGSVKAISTADFNQGSITSPQELLNGKVPGVQITNAGGAPGAESTIRIRGGSSLTASNDPLIVIDGVPIDNQKISGMNNNLNTINPNDIETFTVLKDASATAIYGSRASNGVIIITTKKGRAGGLSFDYNGNVAVNTVPKTIDNLSTTQFRDLYTERFGNDPDLMALLGDAQTDWQDAILRTSVTTDHNASVSGSIKDWLPYRASVGYSYNEGILKTSELERFTGNINLNPKFFDDHLKVDMSLKGMNIENRFADTGTIFGAIGFDPTQVIRDETEFAPYGGYFTWLTPNGQPIDIAPGNPVATLQQKTDRSTVNRFIGNVQLDYKLHFLPELHVNLNLGTDRSKAGGNVVTDPMGAFDFAAFQNGGANRRYDEKKRNELLDLYLQYIHTFEETDLTLDVMGGYSYQHFWREQTETDVFGNGNIRNPEKIERSENFLISFFGRMNLNWKSKYLITATLRNDNSSRFSEDNRAGIFPSLAASWNINNEAFLKESQTISQLKLRLGYGITGQQDIGADYGYLGIYTRGQTTAQAIGYDANGNPIFVQTIRPEGYDENLKWETTTTYNAGIDFGFFDDRLTGSLDGYYRITDDLLNEIPIAAGSNLSNQLVTNVGSLENKGFEFSLDGVLIQNTDWYWTLGVNATYNENEITKLTQVDDPSYKGVETGDIEGGTGNRVQIHSVGYPAFSFYVLEQIYDDNGKPIEGAYVDRDNNGIINDDDRYRYKNSAPAVLLGINSRLTYHDWDFSFSGRASIGNYVYNNVNSNSAFYNNLQVNGRFTGNTTTDIYNTNFQNPQYFSDYYVEDASYFRLDNVMVGYNFHEIFGGKWHARVYATVNNVFVLSGYSGLDPEVFNGIDRNVYPRPRTFLLGVNLGF</sequence>
<keyword evidence="3 10" id="KW-1134">Transmembrane beta strand</keyword>
<evidence type="ECO:0000259" key="13">
    <source>
        <dbReference type="Pfam" id="PF00593"/>
    </source>
</evidence>
<dbReference type="Pfam" id="PF00593">
    <property type="entry name" value="TonB_dep_Rec_b-barrel"/>
    <property type="match status" value="1"/>
</dbReference>
<keyword evidence="9 10" id="KW-0998">Cell outer membrane</keyword>
<dbReference type="PANTHER" id="PTHR30069">
    <property type="entry name" value="TONB-DEPENDENT OUTER MEMBRANE RECEPTOR"/>
    <property type="match status" value="1"/>
</dbReference>
<evidence type="ECO:0000256" key="12">
    <source>
        <dbReference type="SAM" id="SignalP"/>
    </source>
</evidence>
<evidence type="ECO:0000256" key="8">
    <source>
        <dbReference type="ARBA" id="ARBA00023170"/>
    </source>
</evidence>
<keyword evidence="7 10" id="KW-0472">Membrane</keyword>
<evidence type="ECO:0000313" key="15">
    <source>
        <dbReference type="EMBL" id="BDC98703.1"/>
    </source>
</evidence>
<dbReference type="RefSeq" id="WP_338397819.1">
    <property type="nucleotide sequence ID" value="NZ_AP025292.1"/>
</dbReference>
<keyword evidence="8" id="KW-0675">Receptor</keyword>
<dbReference type="NCBIfam" id="TIGR04056">
    <property type="entry name" value="OMP_RagA_SusC"/>
    <property type="match status" value="1"/>
</dbReference>
<dbReference type="SUPFAM" id="SSF56935">
    <property type="entry name" value="Porins"/>
    <property type="match status" value="1"/>
</dbReference>
<dbReference type="SUPFAM" id="SSF49464">
    <property type="entry name" value="Carboxypeptidase regulatory domain-like"/>
    <property type="match status" value="1"/>
</dbReference>
<dbReference type="Proteomes" id="UP001354989">
    <property type="component" value="Chromosome"/>
</dbReference>
<evidence type="ECO:0000256" key="10">
    <source>
        <dbReference type="PROSITE-ProRule" id="PRU01360"/>
    </source>
</evidence>
<proteinExistence type="inferred from homology"/>
<dbReference type="InterPro" id="IPR023996">
    <property type="entry name" value="TonB-dep_OMP_SusC/RagA"/>
</dbReference>
<accession>A0ABM7VCQ3</accession>
<gene>
    <name evidence="15" type="ORF">PEPS_09840</name>
</gene>
<dbReference type="InterPro" id="IPR036942">
    <property type="entry name" value="Beta-barrel_TonB_sf"/>
</dbReference>
<keyword evidence="6 11" id="KW-0798">TonB box</keyword>
<dbReference type="Gene3D" id="2.170.130.10">
    <property type="entry name" value="TonB-dependent receptor, plug domain"/>
    <property type="match status" value="1"/>
</dbReference>
<evidence type="ECO:0000256" key="9">
    <source>
        <dbReference type="ARBA" id="ARBA00023237"/>
    </source>
</evidence>
<dbReference type="PROSITE" id="PS52016">
    <property type="entry name" value="TONB_DEPENDENT_REC_3"/>
    <property type="match status" value="1"/>
</dbReference>
<dbReference type="InterPro" id="IPR037066">
    <property type="entry name" value="Plug_dom_sf"/>
</dbReference>
<evidence type="ECO:0000256" key="11">
    <source>
        <dbReference type="RuleBase" id="RU003357"/>
    </source>
</evidence>
<comment type="similarity">
    <text evidence="10 11">Belongs to the TonB-dependent receptor family.</text>
</comment>
<reference evidence="15 16" key="1">
    <citation type="submission" date="2021-12" db="EMBL/GenBank/DDBJ databases">
        <title>Genome sequencing of bacteria with rrn-lacking chromosome and rrn-plasmid.</title>
        <authorList>
            <person name="Anda M."/>
            <person name="Iwasaki W."/>
        </authorList>
    </citation>
    <scope>NUCLEOTIDE SEQUENCE [LARGE SCALE GENOMIC DNA]</scope>
    <source>
        <strain evidence="15 16">NBRC 101262</strain>
    </source>
</reference>
<dbReference type="InterPro" id="IPR008969">
    <property type="entry name" value="CarboxyPept-like_regulatory"/>
</dbReference>
<evidence type="ECO:0000256" key="5">
    <source>
        <dbReference type="ARBA" id="ARBA00022729"/>
    </source>
</evidence>
<dbReference type="InterPro" id="IPR039426">
    <property type="entry name" value="TonB-dep_rcpt-like"/>
</dbReference>
<evidence type="ECO:0000313" key="16">
    <source>
        <dbReference type="Proteomes" id="UP001354989"/>
    </source>
</evidence>
<dbReference type="InterPro" id="IPR023997">
    <property type="entry name" value="TonB-dep_OMP_SusC/RagA_CS"/>
</dbReference>